<organism evidence="1">
    <name type="scientific">viral metagenome</name>
    <dbReference type="NCBI Taxonomy" id="1070528"/>
    <lineage>
        <taxon>unclassified sequences</taxon>
        <taxon>metagenomes</taxon>
        <taxon>organismal metagenomes</taxon>
    </lineage>
</organism>
<dbReference type="AlphaFoldDB" id="A0A6C0IJK3"/>
<accession>A0A6C0IJK3</accession>
<dbReference type="EMBL" id="MN740194">
    <property type="protein sequence ID" value="QHT92830.1"/>
    <property type="molecule type" value="Genomic_DNA"/>
</dbReference>
<protein>
    <submittedName>
        <fullName evidence="1">Uncharacterized protein</fullName>
    </submittedName>
</protein>
<name>A0A6C0IJK3_9ZZZZ</name>
<dbReference type="Pfam" id="PF19068">
    <property type="entry name" value="DUF5764"/>
    <property type="match status" value="1"/>
</dbReference>
<sequence>MDDYSMNSLSDSKNEWCARLVNILTPVTIQGIKSIFEEAHNLCRENDELDKYLMTFQTFLSRVPKWNNTIIETERKRIVEASGCTYLEELITCVHVIQLKSLTCVRVGQKQKKVDIDVPSVDDFIHKVYSNVARKLYTNIYLFEKNIAPLQIQKHNRELELIIKECIMNSVRESIPVETILRAYMDETDENDVEVSEVEEQIPIVEETEPEPPVPVQVKEQYTEAPAVKETNEVDKSQTRLSFSNVDKAVDVKGVETMVDAPKTIERLETLALLKASSDDEDDDERIKIGGNISLDISDINDLNRPLNILPPPILDDIEILS</sequence>
<proteinExistence type="predicted"/>
<reference evidence="1" key="1">
    <citation type="journal article" date="2020" name="Nature">
        <title>Giant virus diversity and host interactions through global metagenomics.</title>
        <authorList>
            <person name="Schulz F."/>
            <person name="Roux S."/>
            <person name="Paez-Espino D."/>
            <person name="Jungbluth S."/>
            <person name="Walsh D.A."/>
            <person name="Denef V.J."/>
            <person name="McMahon K.D."/>
            <person name="Konstantinidis K.T."/>
            <person name="Eloe-Fadrosh E.A."/>
            <person name="Kyrpides N.C."/>
            <person name="Woyke T."/>
        </authorList>
    </citation>
    <scope>NUCLEOTIDE SEQUENCE</scope>
    <source>
        <strain evidence="1">GVMAG-M-3300023184-89</strain>
    </source>
</reference>
<evidence type="ECO:0000313" key="1">
    <source>
        <dbReference type="EMBL" id="QHT92830.1"/>
    </source>
</evidence>
<dbReference type="InterPro" id="IPR043913">
    <property type="entry name" value="DUF5764"/>
</dbReference>